<dbReference type="GO" id="GO:0015385">
    <property type="term" value="F:sodium:proton antiporter activity"/>
    <property type="evidence" value="ECO:0007669"/>
    <property type="project" value="InterPro"/>
</dbReference>
<protein>
    <submittedName>
        <fullName evidence="13">Na+ h+ exchanger</fullName>
    </submittedName>
</protein>
<keyword evidence="4 11" id="KW-0812">Transmembrane</keyword>
<accession>A0A2C6KIM7</accession>
<feature type="compositionally biased region" description="Low complexity" evidence="10">
    <location>
        <begin position="174"/>
        <end position="189"/>
    </location>
</feature>
<feature type="transmembrane region" description="Helical" evidence="11">
    <location>
        <begin position="749"/>
        <end position="768"/>
    </location>
</feature>
<feature type="compositionally biased region" description="Acidic residues" evidence="10">
    <location>
        <begin position="99"/>
        <end position="112"/>
    </location>
</feature>
<dbReference type="GO" id="GO:0015386">
    <property type="term" value="F:potassium:proton antiporter activity"/>
    <property type="evidence" value="ECO:0007669"/>
    <property type="project" value="TreeGrafter"/>
</dbReference>
<evidence type="ECO:0000259" key="12">
    <source>
        <dbReference type="Pfam" id="PF00999"/>
    </source>
</evidence>
<feature type="transmembrane region" description="Helical" evidence="11">
    <location>
        <begin position="462"/>
        <end position="483"/>
    </location>
</feature>
<evidence type="ECO:0000256" key="11">
    <source>
        <dbReference type="SAM" id="Phobius"/>
    </source>
</evidence>
<dbReference type="EMBL" id="MIGC01005877">
    <property type="protein sequence ID" value="PHJ16498.1"/>
    <property type="molecule type" value="Genomic_DNA"/>
</dbReference>
<dbReference type="GO" id="GO:0051453">
    <property type="term" value="P:regulation of intracellular pH"/>
    <property type="evidence" value="ECO:0007669"/>
    <property type="project" value="TreeGrafter"/>
</dbReference>
<feature type="region of interest" description="Disordered" evidence="10">
    <location>
        <begin position="513"/>
        <end position="543"/>
    </location>
</feature>
<keyword evidence="9" id="KW-0739">Sodium transport</keyword>
<dbReference type="Gene3D" id="6.10.140.1330">
    <property type="match status" value="1"/>
</dbReference>
<evidence type="ECO:0000256" key="5">
    <source>
        <dbReference type="ARBA" id="ARBA00022989"/>
    </source>
</evidence>
<evidence type="ECO:0000256" key="7">
    <source>
        <dbReference type="ARBA" id="ARBA00023065"/>
    </source>
</evidence>
<keyword evidence="7" id="KW-0406">Ion transport</keyword>
<dbReference type="AlphaFoldDB" id="A0A2C6KIM7"/>
<dbReference type="GO" id="GO:0005886">
    <property type="term" value="C:plasma membrane"/>
    <property type="evidence" value="ECO:0007669"/>
    <property type="project" value="UniProtKB-SubCell"/>
</dbReference>
<evidence type="ECO:0000256" key="1">
    <source>
        <dbReference type="ARBA" id="ARBA00004651"/>
    </source>
</evidence>
<evidence type="ECO:0000256" key="4">
    <source>
        <dbReference type="ARBA" id="ARBA00022692"/>
    </source>
</evidence>
<comment type="caution">
    <text evidence="13">The sequence shown here is derived from an EMBL/GenBank/DDBJ whole genome shotgun (WGS) entry which is preliminary data.</text>
</comment>
<sequence>MSYPHSFLDLFSSTLQSKSGGLGSDRRSKKDGYEPRKDCLLPESKKSMPHELLSKMRLTKRQGGGGGEEKGPDECGGKRRRENGNVEEEEEKQSSLAEEHEDDEEEEEEEAFEQMLSSFSLSSSSSTFSSSFRRRQGVSSLLSSSSSSASSSASSPFFSASSSSPSSPNPSPPCFSSSFSSEHSRRWSSPPSLQKGWSSPLSLFELLLPVSALFLLLLSSLCFKYFPPIASSSLQPPPSHHKRLFSPFLSSSSSSPLSQTDSPSPHPFFFSSSSLSSQTILSDPKSEASEASPSSSLSFPLGDLVSPSQSLSPSLKVYPFLSDEHSSSSQSPSFPFPSSLLLNSFLNFSIFSSSSLSPPRRLGEDKKESGNRLVHEPSLESSTSPLLSVPDVDTPQPGVDTPREQDAVTPTPDPSVSPPPLSPSPPHIFKASGDEIPALPEDKRENEGDPSPSPTGGTSTPVLSTLAFCCFLFFTAVFLQWLVSKIPIYPPPVSIVWFVFGMVVYAIASAPALLPPQPSEDNKEEGRGGGQGKASSVGISEDRIIRNVPENSSHLYLHGNTAGNEANLIHSLQANNPTGDRGGRETAGREGEAEGEGEEGENLSSIMKGLNSNNTGIGMVPLHGYNILQTGILEMRVIDSNVVYFVLVPILLYEATQSINWHKFKRFLAGGLVLAVLGVAVQVGLLGVMFYYTYMKQYVKSTGVSSTEQSPWTAAFLLASTLSSTDPVAVLSVLNAVNASDKLCTMFDGESLINDGSAVLLFQFFFFLLQGVTESPISTFIMFVKLLFAGPAFGCVLGFAVYLWLNCFRKYPMTQCLAVVTVCYIAYFVAEVACGLSGPLTAVCYGLFIKSYGHIALDREAQAKHHTFVEGRGTEV</sequence>
<gene>
    <name evidence="13" type="ORF">CSUI_009687</name>
</gene>
<evidence type="ECO:0000256" key="9">
    <source>
        <dbReference type="ARBA" id="ARBA00023201"/>
    </source>
</evidence>
<evidence type="ECO:0000256" key="2">
    <source>
        <dbReference type="ARBA" id="ARBA00022448"/>
    </source>
</evidence>
<feature type="domain" description="Cation/H+ exchanger transmembrane" evidence="12">
    <location>
        <begin position="624"/>
        <end position="853"/>
    </location>
</feature>
<dbReference type="OrthoDB" id="331327at2759"/>
<feature type="region of interest" description="Disordered" evidence="10">
    <location>
        <begin position="142"/>
        <end position="189"/>
    </location>
</feature>
<reference evidence="13 14" key="1">
    <citation type="journal article" date="2017" name="Int. J. Parasitol.">
        <title>The genome of the protozoan parasite Cystoisospora suis and a reverse vaccinology approach to identify vaccine candidates.</title>
        <authorList>
            <person name="Palmieri N."/>
            <person name="Shrestha A."/>
            <person name="Ruttkowski B."/>
            <person name="Beck T."/>
            <person name="Vogl C."/>
            <person name="Tomley F."/>
            <person name="Blake D.P."/>
            <person name="Joachim A."/>
        </authorList>
    </citation>
    <scope>NUCLEOTIDE SEQUENCE [LARGE SCALE GENOMIC DNA]</scope>
    <source>
        <strain evidence="13 14">Wien I</strain>
    </source>
</reference>
<dbReference type="PANTHER" id="PTHR10110">
    <property type="entry name" value="SODIUM/HYDROGEN EXCHANGER"/>
    <property type="match status" value="1"/>
</dbReference>
<feature type="transmembrane region" description="Helical" evidence="11">
    <location>
        <begin position="637"/>
        <end position="655"/>
    </location>
</feature>
<dbReference type="Pfam" id="PF00999">
    <property type="entry name" value="Na_H_Exchanger"/>
    <property type="match status" value="1"/>
</dbReference>
<feature type="compositionally biased region" description="Low complexity" evidence="10">
    <location>
        <begin position="142"/>
        <end position="166"/>
    </location>
</feature>
<evidence type="ECO:0000256" key="6">
    <source>
        <dbReference type="ARBA" id="ARBA00023053"/>
    </source>
</evidence>
<feature type="region of interest" description="Disordered" evidence="10">
    <location>
        <begin position="572"/>
        <end position="604"/>
    </location>
</feature>
<evidence type="ECO:0000313" key="14">
    <source>
        <dbReference type="Proteomes" id="UP000221165"/>
    </source>
</evidence>
<feature type="compositionally biased region" description="Basic and acidic residues" evidence="10">
    <location>
        <begin position="67"/>
        <end position="77"/>
    </location>
</feature>
<dbReference type="GeneID" id="94433009"/>
<organism evidence="13 14">
    <name type="scientific">Cystoisospora suis</name>
    <dbReference type="NCBI Taxonomy" id="483139"/>
    <lineage>
        <taxon>Eukaryota</taxon>
        <taxon>Sar</taxon>
        <taxon>Alveolata</taxon>
        <taxon>Apicomplexa</taxon>
        <taxon>Conoidasida</taxon>
        <taxon>Coccidia</taxon>
        <taxon>Eucoccidiorida</taxon>
        <taxon>Eimeriorina</taxon>
        <taxon>Sarcocystidae</taxon>
        <taxon>Cystoisospora</taxon>
    </lineage>
</organism>
<evidence type="ECO:0000256" key="3">
    <source>
        <dbReference type="ARBA" id="ARBA00022475"/>
    </source>
</evidence>
<proteinExistence type="predicted"/>
<keyword evidence="6" id="KW-0915">Sodium</keyword>
<dbReference type="InterPro" id="IPR018422">
    <property type="entry name" value="Cation/H_exchanger_CPA1"/>
</dbReference>
<evidence type="ECO:0000256" key="10">
    <source>
        <dbReference type="SAM" id="MobiDB-lite"/>
    </source>
</evidence>
<evidence type="ECO:0000256" key="8">
    <source>
        <dbReference type="ARBA" id="ARBA00023136"/>
    </source>
</evidence>
<feature type="transmembrane region" description="Helical" evidence="11">
    <location>
        <begin position="780"/>
        <end position="805"/>
    </location>
</feature>
<keyword evidence="5 11" id="KW-1133">Transmembrane helix</keyword>
<dbReference type="GO" id="GO:0098719">
    <property type="term" value="P:sodium ion import across plasma membrane"/>
    <property type="evidence" value="ECO:0007669"/>
    <property type="project" value="TreeGrafter"/>
</dbReference>
<keyword evidence="3" id="KW-1003">Cell membrane</keyword>
<feature type="compositionally biased region" description="Basic and acidic residues" evidence="10">
    <location>
        <begin position="581"/>
        <end position="592"/>
    </location>
</feature>
<feature type="compositionally biased region" description="Low complexity" evidence="10">
    <location>
        <begin position="379"/>
        <end position="388"/>
    </location>
</feature>
<dbReference type="Proteomes" id="UP000221165">
    <property type="component" value="Unassembled WGS sequence"/>
</dbReference>
<feature type="compositionally biased region" description="Basic and acidic residues" evidence="10">
    <location>
        <begin position="24"/>
        <end position="54"/>
    </location>
</feature>
<name>A0A2C6KIM7_9APIC</name>
<dbReference type="VEuPathDB" id="ToxoDB:CSUI_009687"/>
<comment type="subcellular location">
    <subcellularLocation>
        <location evidence="1">Cell membrane</location>
        <topology evidence="1">Multi-pass membrane protein</topology>
    </subcellularLocation>
</comment>
<feature type="transmembrane region" description="Helical" evidence="11">
    <location>
        <begin position="667"/>
        <end position="692"/>
    </location>
</feature>
<keyword evidence="14" id="KW-1185">Reference proteome</keyword>
<feature type="compositionally biased region" description="Pro residues" evidence="10">
    <location>
        <begin position="411"/>
        <end position="426"/>
    </location>
</feature>
<feature type="compositionally biased region" description="Basic and acidic residues" evidence="10">
    <location>
        <begin position="361"/>
        <end position="378"/>
    </location>
</feature>
<feature type="compositionally biased region" description="Low complexity" evidence="10">
    <location>
        <begin position="116"/>
        <end position="128"/>
    </location>
</feature>
<keyword evidence="8 11" id="KW-0472">Membrane</keyword>
<feature type="region of interest" description="Disordered" evidence="10">
    <location>
        <begin position="354"/>
        <end position="458"/>
    </location>
</feature>
<dbReference type="PANTHER" id="PTHR10110:SF86">
    <property type="entry name" value="SODIUM_HYDROGEN EXCHANGER 7"/>
    <property type="match status" value="1"/>
</dbReference>
<feature type="transmembrane region" description="Helical" evidence="11">
    <location>
        <begin position="495"/>
        <end position="514"/>
    </location>
</feature>
<feature type="region of interest" description="Disordered" evidence="10">
    <location>
        <begin position="13"/>
        <end position="128"/>
    </location>
</feature>
<dbReference type="InterPro" id="IPR006153">
    <property type="entry name" value="Cation/H_exchanger_TM"/>
</dbReference>
<keyword evidence="2" id="KW-0813">Transport</keyword>
<dbReference type="RefSeq" id="XP_067918227.1">
    <property type="nucleotide sequence ID" value="XM_068069798.1"/>
</dbReference>
<feature type="transmembrane region" description="Helical" evidence="11">
    <location>
        <begin position="203"/>
        <end position="226"/>
    </location>
</feature>
<evidence type="ECO:0000313" key="13">
    <source>
        <dbReference type="EMBL" id="PHJ16498.1"/>
    </source>
</evidence>
<feature type="transmembrane region" description="Helical" evidence="11">
    <location>
        <begin position="817"/>
        <end position="848"/>
    </location>
</feature>